<name>A0ABX9E603_9PSEU</name>
<comment type="caution">
    <text evidence="3">The sequence shown here is derived from an EMBL/GenBank/DDBJ whole genome shotgun (WGS) entry which is preliminary data.</text>
</comment>
<dbReference type="InterPro" id="IPR050792">
    <property type="entry name" value="ADP-ribosylglycohydrolase"/>
</dbReference>
<organism evidence="3 4">
    <name type="scientific">Lentzea atacamensis</name>
    <dbReference type="NCBI Taxonomy" id="531938"/>
    <lineage>
        <taxon>Bacteria</taxon>
        <taxon>Bacillati</taxon>
        <taxon>Actinomycetota</taxon>
        <taxon>Actinomycetes</taxon>
        <taxon>Pseudonocardiales</taxon>
        <taxon>Pseudonocardiaceae</taxon>
        <taxon>Lentzea</taxon>
    </lineage>
</organism>
<protein>
    <submittedName>
        <fullName evidence="3">Poly(ADP-ribose) glycohydrolase ARH3</fullName>
    </submittedName>
</protein>
<evidence type="ECO:0000313" key="4">
    <source>
        <dbReference type="Proteomes" id="UP000248714"/>
    </source>
</evidence>
<evidence type="ECO:0000256" key="2">
    <source>
        <dbReference type="ARBA" id="ARBA00022801"/>
    </source>
</evidence>
<dbReference type="EMBL" id="QLTT01000005">
    <property type="protein sequence ID" value="RAS64794.1"/>
    <property type="molecule type" value="Genomic_DNA"/>
</dbReference>
<keyword evidence="2" id="KW-0378">Hydrolase</keyword>
<keyword evidence="4" id="KW-1185">Reference proteome</keyword>
<dbReference type="Proteomes" id="UP000248714">
    <property type="component" value="Unassembled WGS sequence"/>
</dbReference>
<accession>A0ABX9E603</accession>
<dbReference type="Gene3D" id="1.10.4080.10">
    <property type="entry name" value="ADP-ribosylation/Crystallin J1"/>
    <property type="match status" value="1"/>
</dbReference>
<comment type="similarity">
    <text evidence="1">Belongs to the ADP-ribosylglycohydrolase family.</text>
</comment>
<evidence type="ECO:0000256" key="1">
    <source>
        <dbReference type="ARBA" id="ARBA00010702"/>
    </source>
</evidence>
<evidence type="ECO:0000313" key="3">
    <source>
        <dbReference type="EMBL" id="RAS64794.1"/>
    </source>
</evidence>
<dbReference type="PANTHER" id="PTHR16222">
    <property type="entry name" value="ADP-RIBOSYLGLYCOHYDROLASE"/>
    <property type="match status" value="1"/>
</dbReference>
<dbReference type="InterPro" id="IPR005502">
    <property type="entry name" value="Ribosyl_crysJ1"/>
</dbReference>
<dbReference type="PANTHER" id="PTHR16222:SF24">
    <property type="entry name" value="ADP-RIBOSYLHYDROLASE ARH3"/>
    <property type="match status" value="1"/>
</dbReference>
<dbReference type="RefSeq" id="WP_112228683.1">
    <property type="nucleotide sequence ID" value="NZ_QLTT01000005.1"/>
</dbReference>
<dbReference type="InterPro" id="IPR036705">
    <property type="entry name" value="Ribosyl_crysJ1_sf"/>
</dbReference>
<proteinExistence type="inferred from homology"/>
<gene>
    <name evidence="3" type="ORF">C8D87_105287</name>
</gene>
<reference evidence="3 4" key="1">
    <citation type="submission" date="2018-06" db="EMBL/GenBank/DDBJ databases">
        <title>Genomic Encyclopedia of Type Strains, Phase IV (KMG-IV): sequencing the most valuable type-strain genomes for metagenomic binning, comparative biology and taxonomic classification.</title>
        <authorList>
            <person name="Goeker M."/>
        </authorList>
    </citation>
    <scope>NUCLEOTIDE SEQUENCE [LARGE SCALE GENOMIC DNA]</scope>
    <source>
        <strain evidence="3 4">DSM 45479</strain>
    </source>
</reference>
<sequence length="318" mass="33224">MTSAPAAPSHDKALGLLLGGALGDGLGAPFEGREVVEETQLAAWEAAATPLVHTDDTALALVLAAHVAERRDEHGLDRDALAPEFAVAWRAEPWRGYGSGTPHVFGLIGAGVPWRSAARATFGGQGSYGNGAAMRVAPVALVATSLHHAAELGRQSAEVTHAHEHGQNGAACQAAAAYLALRSDRRHRLDAVRFLQDLTRVVRSRLWHEKFDRIAELIRHEAGPAHAARALGNDVSALGSVPLALLAFLTRCDDASMAIRYAVLGGGDTDTIASMAGALAGARNGARAFPEAWTARLEAAEPLGRLADQVTGPLAARP</sequence>
<dbReference type="Pfam" id="PF03747">
    <property type="entry name" value="ADP_ribosyl_GH"/>
    <property type="match status" value="1"/>
</dbReference>
<dbReference type="SUPFAM" id="SSF101478">
    <property type="entry name" value="ADP-ribosylglycohydrolase"/>
    <property type="match status" value="1"/>
</dbReference>